<feature type="non-terminal residue" evidence="2">
    <location>
        <position position="1"/>
    </location>
</feature>
<dbReference type="EMBL" id="UINC01180160">
    <property type="protein sequence ID" value="SVD89215.1"/>
    <property type="molecule type" value="Genomic_DNA"/>
</dbReference>
<name>A0A382Z2B4_9ZZZZ</name>
<dbReference type="Gene3D" id="1.10.1330.10">
    <property type="entry name" value="Dockerin domain"/>
    <property type="match status" value="1"/>
</dbReference>
<accession>A0A382Z2B4</accession>
<dbReference type="SUPFAM" id="SSF63446">
    <property type="entry name" value="Type I dockerin domain"/>
    <property type="match status" value="1"/>
</dbReference>
<gene>
    <name evidence="2" type="ORF">METZ01_LOCUS442069</name>
</gene>
<dbReference type="Pfam" id="PF00404">
    <property type="entry name" value="Dockerin_1"/>
    <property type="match status" value="1"/>
</dbReference>
<dbReference type="GO" id="GO:0004553">
    <property type="term" value="F:hydrolase activity, hydrolyzing O-glycosyl compounds"/>
    <property type="evidence" value="ECO:0007669"/>
    <property type="project" value="InterPro"/>
</dbReference>
<dbReference type="CDD" id="cd14256">
    <property type="entry name" value="Dockerin_I"/>
    <property type="match status" value="1"/>
</dbReference>
<proteinExistence type="predicted"/>
<organism evidence="2">
    <name type="scientific">marine metagenome</name>
    <dbReference type="NCBI Taxonomy" id="408172"/>
    <lineage>
        <taxon>unclassified sequences</taxon>
        <taxon>metagenomes</taxon>
        <taxon>ecological metagenomes</taxon>
    </lineage>
</organism>
<evidence type="ECO:0000259" key="1">
    <source>
        <dbReference type="PROSITE" id="PS51766"/>
    </source>
</evidence>
<dbReference type="InterPro" id="IPR002105">
    <property type="entry name" value="Dockerin_1_rpt"/>
</dbReference>
<evidence type="ECO:0000313" key="2">
    <source>
        <dbReference type="EMBL" id="SVD89215.1"/>
    </source>
</evidence>
<feature type="non-terminal residue" evidence="2">
    <location>
        <position position="194"/>
    </location>
</feature>
<dbReference type="PROSITE" id="PS51766">
    <property type="entry name" value="DOCKERIN"/>
    <property type="match status" value="1"/>
</dbReference>
<sequence length="194" mass="21718">MMDELLEYINGNEHLKFIVSLDNGEAEPTLYNCSEWGDLYSELGEFGNDPMILNGDEDLDGDGNPDNHIWNTLSPATTYSAYAFIDHNMVLRYMFDTPNLYDFQYNYIPNLLDGLYGCTDENAYNYDNSAGIDDGSCEYSITGDINSDGQVNILDIVELVNIILGTMPENPAGDLNQDGVYNVLDIIHIVNIIL</sequence>
<dbReference type="GO" id="GO:0000272">
    <property type="term" value="P:polysaccharide catabolic process"/>
    <property type="evidence" value="ECO:0007669"/>
    <property type="project" value="InterPro"/>
</dbReference>
<protein>
    <recommendedName>
        <fullName evidence="1">Dockerin domain-containing protein</fullName>
    </recommendedName>
</protein>
<dbReference type="InterPro" id="IPR018247">
    <property type="entry name" value="EF_Hand_1_Ca_BS"/>
</dbReference>
<dbReference type="InterPro" id="IPR036439">
    <property type="entry name" value="Dockerin_dom_sf"/>
</dbReference>
<dbReference type="AlphaFoldDB" id="A0A382Z2B4"/>
<reference evidence="2" key="1">
    <citation type="submission" date="2018-05" db="EMBL/GenBank/DDBJ databases">
        <authorList>
            <person name="Lanie J.A."/>
            <person name="Ng W.-L."/>
            <person name="Kazmierczak K.M."/>
            <person name="Andrzejewski T.M."/>
            <person name="Davidsen T.M."/>
            <person name="Wayne K.J."/>
            <person name="Tettelin H."/>
            <person name="Glass J.I."/>
            <person name="Rusch D."/>
            <person name="Podicherti R."/>
            <person name="Tsui H.-C.T."/>
            <person name="Winkler M.E."/>
        </authorList>
    </citation>
    <scope>NUCLEOTIDE SEQUENCE</scope>
</reference>
<dbReference type="PROSITE" id="PS00018">
    <property type="entry name" value="EF_HAND_1"/>
    <property type="match status" value="1"/>
</dbReference>
<feature type="domain" description="Dockerin" evidence="1">
    <location>
        <begin position="138"/>
        <end position="194"/>
    </location>
</feature>
<dbReference type="InterPro" id="IPR016134">
    <property type="entry name" value="Dockerin_dom"/>
</dbReference>